<dbReference type="EMBL" id="JH711583">
    <property type="protein sequence ID" value="EIW77530.1"/>
    <property type="molecule type" value="Genomic_DNA"/>
</dbReference>
<accession>A0A5M3MF33</accession>
<evidence type="ECO:0000259" key="2">
    <source>
        <dbReference type="PROSITE" id="PS50102"/>
    </source>
</evidence>
<dbReference type="PROSITE" id="PS50102">
    <property type="entry name" value="RRM"/>
    <property type="match status" value="1"/>
</dbReference>
<dbReference type="Proteomes" id="UP000053558">
    <property type="component" value="Unassembled WGS sequence"/>
</dbReference>
<feature type="domain" description="RRM" evidence="2">
    <location>
        <begin position="72"/>
        <end position="156"/>
    </location>
</feature>
<keyword evidence="1" id="KW-0694">RNA-binding</keyword>
<dbReference type="InterPro" id="IPR012677">
    <property type="entry name" value="Nucleotide-bd_a/b_plait_sf"/>
</dbReference>
<dbReference type="InterPro" id="IPR035979">
    <property type="entry name" value="RBD_domain_sf"/>
</dbReference>
<sequence length="273" mass="30936">MPFTYKANRRRALNLGPDTISDVSFTTGGSPRKRLNVSERKHRQRLIEARYKAHILEAAKTKAKTKKLLAQRNVFVGNFVPGTTEGDLWQLFNPCGTIKYLSIVCIGGLLMPKFRVHPEYYEGYRVEQYAEIRFTKACYADRAVGLNGLSWHGRTLARCRSLDDPWMYLISGARSRDLQQHPLDETVLGGTIALHPIGQRLSHHSVATRPLGPQPTEIIEDNSDGNNVSYHRKHGYSAGRLEPDSVQTDDRVLRVFGIPLPKKMLELVKGFPW</sequence>
<evidence type="ECO:0000313" key="4">
    <source>
        <dbReference type="Proteomes" id="UP000053558"/>
    </source>
</evidence>
<name>A0A5M3MF33_CONPW</name>
<dbReference type="RefSeq" id="XP_007771831.1">
    <property type="nucleotide sequence ID" value="XM_007773641.1"/>
</dbReference>
<dbReference type="GO" id="GO:0003723">
    <property type="term" value="F:RNA binding"/>
    <property type="evidence" value="ECO:0007669"/>
    <property type="project" value="UniProtKB-UniRule"/>
</dbReference>
<gene>
    <name evidence="3" type="ORF">CONPUDRAFT_75393</name>
</gene>
<comment type="caution">
    <text evidence="3">The sequence shown here is derived from an EMBL/GenBank/DDBJ whole genome shotgun (WGS) entry which is preliminary data.</text>
</comment>
<dbReference type="GeneID" id="19209330"/>
<dbReference type="Gene3D" id="3.30.70.330">
    <property type="match status" value="1"/>
</dbReference>
<proteinExistence type="predicted"/>
<dbReference type="Pfam" id="PF00076">
    <property type="entry name" value="RRM_1"/>
    <property type="match status" value="1"/>
</dbReference>
<keyword evidence="4" id="KW-1185">Reference proteome</keyword>
<organism evidence="3 4">
    <name type="scientific">Coniophora puteana (strain RWD-64-598)</name>
    <name type="common">Brown rot fungus</name>
    <dbReference type="NCBI Taxonomy" id="741705"/>
    <lineage>
        <taxon>Eukaryota</taxon>
        <taxon>Fungi</taxon>
        <taxon>Dikarya</taxon>
        <taxon>Basidiomycota</taxon>
        <taxon>Agaricomycotina</taxon>
        <taxon>Agaricomycetes</taxon>
        <taxon>Agaricomycetidae</taxon>
        <taxon>Boletales</taxon>
        <taxon>Coniophorineae</taxon>
        <taxon>Coniophoraceae</taxon>
        <taxon>Coniophora</taxon>
    </lineage>
</organism>
<reference evidence="4" key="1">
    <citation type="journal article" date="2012" name="Science">
        <title>The Paleozoic origin of enzymatic lignin decomposition reconstructed from 31 fungal genomes.</title>
        <authorList>
            <person name="Floudas D."/>
            <person name="Binder M."/>
            <person name="Riley R."/>
            <person name="Barry K."/>
            <person name="Blanchette R.A."/>
            <person name="Henrissat B."/>
            <person name="Martinez A.T."/>
            <person name="Otillar R."/>
            <person name="Spatafora J.W."/>
            <person name="Yadav J.S."/>
            <person name="Aerts A."/>
            <person name="Benoit I."/>
            <person name="Boyd A."/>
            <person name="Carlson A."/>
            <person name="Copeland A."/>
            <person name="Coutinho P.M."/>
            <person name="de Vries R.P."/>
            <person name="Ferreira P."/>
            <person name="Findley K."/>
            <person name="Foster B."/>
            <person name="Gaskell J."/>
            <person name="Glotzer D."/>
            <person name="Gorecki P."/>
            <person name="Heitman J."/>
            <person name="Hesse C."/>
            <person name="Hori C."/>
            <person name="Igarashi K."/>
            <person name="Jurgens J.A."/>
            <person name="Kallen N."/>
            <person name="Kersten P."/>
            <person name="Kohler A."/>
            <person name="Kuees U."/>
            <person name="Kumar T.K.A."/>
            <person name="Kuo A."/>
            <person name="LaButti K."/>
            <person name="Larrondo L.F."/>
            <person name="Lindquist E."/>
            <person name="Ling A."/>
            <person name="Lombard V."/>
            <person name="Lucas S."/>
            <person name="Lundell T."/>
            <person name="Martin R."/>
            <person name="McLaughlin D.J."/>
            <person name="Morgenstern I."/>
            <person name="Morin E."/>
            <person name="Murat C."/>
            <person name="Nagy L.G."/>
            <person name="Nolan M."/>
            <person name="Ohm R.A."/>
            <person name="Patyshakuliyeva A."/>
            <person name="Rokas A."/>
            <person name="Ruiz-Duenas F.J."/>
            <person name="Sabat G."/>
            <person name="Salamov A."/>
            <person name="Samejima M."/>
            <person name="Schmutz J."/>
            <person name="Slot J.C."/>
            <person name="St John F."/>
            <person name="Stenlid J."/>
            <person name="Sun H."/>
            <person name="Sun S."/>
            <person name="Syed K."/>
            <person name="Tsang A."/>
            <person name="Wiebenga A."/>
            <person name="Young D."/>
            <person name="Pisabarro A."/>
            <person name="Eastwood D.C."/>
            <person name="Martin F."/>
            <person name="Cullen D."/>
            <person name="Grigoriev I.V."/>
            <person name="Hibbett D.S."/>
        </authorList>
    </citation>
    <scope>NUCLEOTIDE SEQUENCE [LARGE SCALE GENOMIC DNA]</scope>
    <source>
        <strain evidence="4">RWD-64-598 SS2</strain>
    </source>
</reference>
<evidence type="ECO:0000313" key="3">
    <source>
        <dbReference type="EMBL" id="EIW77530.1"/>
    </source>
</evidence>
<dbReference type="InterPro" id="IPR000504">
    <property type="entry name" value="RRM_dom"/>
</dbReference>
<dbReference type="KEGG" id="cput:CONPUDRAFT_75393"/>
<dbReference type="AlphaFoldDB" id="A0A5M3MF33"/>
<dbReference type="SUPFAM" id="SSF54928">
    <property type="entry name" value="RNA-binding domain, RBD"/>
    <property type="match status" value="1"/>
</dbReference>
<evidence type="ECO:0000256" key="1">
    <source>
        <dbReference type="PROSITE-ProRule" id="PRU00176"/>
    </source>
</evidence>
<protein>
    <recommendedName>
        <fullName evidence="2">RRM domain-containing protein</fullName>
    </recommendedName>
</protein>